<keyword evidence="2" id="KW-1185">Reference proteome</keyword>
<dbReference type="OrthoDB" id="595024at2759"/>
<accession>A0A2G5FAS1</accession>
<dbReference type="InParanoid" id="A0A2G5FAS1"/>
<dbReference type="AlphaFoldDB" id="A0A2G5FAS1"/>
<evidence type="ECO:0000313" key="2">
    <source>
        <dbReference type="Proteomes" id="UP000230069"/>
    </source>
</evidence>
<evidence type="ECO:0000313" key="1">
    <source>
        <dbReference type="EMBL" id="PIA65055.1"/>
    </source>
</evidence>
<name>A0A2G5FAS1_AQUCA</name>
<protein>
    <submittedName>
        <fullName evidence="1">Uncharacterized protein</fullName>
    </submittedName>
</protein>
<reference evidence="1 2" key="1">
    <citation type="submission" date="2017-09" db="EMBL/GenBank/DDBJ databases">
        <title>WGS assembly of Aquilegia coerulea Goldsmith.</title>
        <authorList>
            <person name="Hodges S."/>
            <person name="Kramer E."/>
            <person name="Nordborg M."/>
            <person name="Tomkins J."/>
            <person name="Borevitz J."/>
            <person name="Derieg N."/>
            <person name="Yan J."/>
            <person name="Mihaltcheva S."/>
            <person name="Hayes R.D."/>
            <person name="Rokhsar D."/>
        </authorList>
    </citation>
    <scope>NUCLEOTIDE SEQUENCE [LARGE SCALE GENOMIC DNA]</scope>
    <source>
        <strain evidence="2">cv. Goldsmith</strain>
    </source>
</reference>
<sequence length="105" mass="12299">MIFLDERKGFPESLDMVGWISDSCILIELGGIEIVWQIMFKDLLGEMRLLELLEGLDSKLLRGVAFGMVDKLPRNTNMERLIRDDLFGENNYFVRFLINLLRCVW</sequence>
<dbReference type="EMBL" id="KZ305018">
    <property type="protein sequence ID" value="PIA65055.1"/>
    <property type="molecule type" value="Genomic_DNA"/>
</dbReference>
<gene>
    <name evidence="1" type="ORF">AQUCO_00100497v1</name>
</gene>
<dbReference type="Proteomes" id="UP000230069">
    <property type="component" value="Unassembled WGS sequence"/>
</dbReference>
<organism evidence="1 2">
    <name type="scientific">Aquilegia coerulea</name>
    <name type="common">Rocky mountain columbine</name>
    <dbReference type="NCBI Taxonomy" id="218851"/>
    <lineage>
        <taxon>Eukaryota</taxon>
        <taxon>Viridiplantae</taxon>
        <taxon>Streptophyta</taxon>
        <taxon>Embryophyta</taxon>
        <taxon>Tracheophyta</taxon>
        <taxon>Spermatophyta</taxon>
        <taxon>Magnoliopsida</taxon>
        <taxon>Ranunculales</taxon>
        <taxon>Ranunculaceae</taxon>
        <taxon>Thalictroideae</taxon>
        <taxon>Aquilegia</taxon>
    </lineage>
</organism>
<proteinExistence type="predicted"/>